<feature type="domain" description="ParB-like N-terminal" evidence="2">
    <location>
        <begin position="69"/>
        <end position="160"/>
    </location>
</feature>
<dbReference type="InterPro" id="IPR003115">
    <property type="entry name" value="ParB_N"/>
</dbReference>
<dbReference type="EMBL" id="JAAKZG010000010">
    <property type="protein sequence ID" value="NGN43674.1"/>
    <property type="molecule type" value="Genomic_DNA"/>
</dbReference>
<dbReference type="GO" id="GO:0003677">
    <property type="term" value="F:DNA binding"/>
    <property type="evidence" value="ECO:0007669"/>
    <property type="project" value="InterPro"/>
</dbReference>
<dbReference type="Gene3D" id="3.90.1530.30">
    <property type="match status" value="1"/>
</dbReference>
<dbReference type="GO" id="GO:0005694">
    <property type="term" value="C:chromosome"/>
    <property type="evidence" value="ECO:0007669"/>
    <property type="project" value="TreeGrafter"/>
</dbReference>
<evidence type="ECO:0000259" key="2">
    <source>
        <dbReference type="SMART" id="SM00470"/>
    </source>
</evidence>
<comment type="similarity">
    <text evidence="1">Belongs to the ParB family.</text>
</comment>
<dbReference type="InterPro" id="IPR050336">
    <property type="entry name" value="Chromosome_partition/occlusion"/>
</dbReference>
<name>A0A7C9R9Q5_9HYPH</name>
<dbReference type="InterPro" id="IPR004437">
    <property type="entry name" value="ParB/RepB/Spo0J"/>
</dbReference>
<dbReference type="NCBIfam" id="TIGR03454">
    <property type="entry name" value="partition_RepB"/>
    <property type="match status" value="1"/>
</dbReference>
<dbReference type="NCBIfam" id="TIGR00180">
    <property type="entry name" value="parB_part"/>
    <property type="match status" value="1"/>
</dbReference>
<gene>
    <name evidence="3" type="primary">repB</name>
    <name evidence="3" type="ORF">G6N74_21650</name>
</gene>
<dbReference type="SUPFAM" id="SSF110849">
    <property type="entry name" value="ParB/Sulfiredoxin"/>
    <property type="match status" value="1"/>
</dbReference>
<keyword evidence="4" id="KW-1185">Reference proteome</keyword>
<dbReference type="InterPro" id="IPR011111">
    <property type="entry name" value="Plasmid_RepB"/>
</dbReference>
<reference evidence="3 4" key="1">
    <citation type="submission" date="2020-02" db="EMBL/GenBank/DDBJ databases">
        <title>Genome sequence of the type strain CGMCC 1.15528 of Mesorhizobium zhangyense.</title>
        <authorList>
            <person name="Gao J."/>
            <person name="Sun J."/>
        </authorList>
    </citation>
    <scope>NUCLEOTIDE SEQUENCE [LARGE SCALE GENOMIC DNA]</scope>
    <source>
        <strain evidence="3 4">CGMCC 1.15528</strain>
    </source>
</reference>
<dbReference type="PANTHER" id="PTHR33375:SF1">
    <property type="entry name" value="CHROMOSOME-PARTITIONING PROTEIN PARB-RELATED"/>
    <property type="match status" value="1"/>
</dbReference>
<evidence type="ECO:0000313" key="3">
    <source>
        <dbReference type="EMBL" id="NGN43674.1"/>
    </source>
</evidence>
<dbReference type="InterPro" id="IPR037972">
    <property type="entry name" value="RepB_N"/>
</dbReference>
<dbReference type="Pfam" id="PF07506">
    <property type="entry name" value="RepB"/>
    <property type="match status" value="1"/>
</dbReference>
<protein>
    <submittedName>
        <fullName evidence="3">Plasmid partitioning protein RepB</fullName>
    </submittedName>
</protein>
<organism evidence="3 4">
    <name type="scientific">Mesorhizobium zhangyense</name>
    <dbReference type="NCBI Taxonomy" id="1776730"/>
    <lineage>
        <taxon>Bacteria</taxon>
        <taxon>Pseudomonadati</taxon>
        <taxon>Pseudomonadota</taxon>
        <taxon>Alphaproteobacteria</taxon>
        <taxon>Hyphomicrobiales</taxon>
        <taxon>Phyllobacteriaceae</taxon>
        <taxon>Mesorhizobium</taxon>
    </lineage>
</organism>
<dbReference type="InterPro" id="IPR017819">
    <property type="entry name" value="Plasmid_partition_RepB"/>
</dbReference>
<dbReference type="CDD" id="cd16405">
    <property type="entry name" value="RepB_like_N"/>
    <property type="match status" value="1"/>
</dbReference>
<dbReference type="GO" id="GO:0007059">
    <property type="term" value="P:chromosome segregation"/>
    <property type="evidence" value="ECO:0007669"/>
    <property type="project" value="TreeGrafter"/>
</dbReference>
<evidence type="ECO:0000313" key="4">
    <source>
        <dbReference type="Proteomes" id="UP000481252"/>
    </source>
</evidence>
<sequence length="346" mass="38096">MSRKGLLAGLLEEDEFTAVNPDAPTAPIPSPRSGRGAFGMMSRAADEMATKVEAAQEIERKLLAGESVIELDPDQMDSSFVLDRMEQDDARLDELVEAIKERGQDSPILVRPHPTSENRYQIVFGHRRVKAARLLGRPVRAVVKPLTDREHVVAQGQENSARADLSFIERAIFAAKLAESGFDNQIIMTALSVNKTVVSKMASVTKQIPVAIIEAVGAARGIGRDRWYDLSLKFRIHGNAARAVAYVARTEFGESDSDERFNSLFDFLPSEELKNGAALHQDKAQASTTSWVPADKSLSVTMKTTGKAFTLALKDKDGTRFGDWISQNLEGLYQAFRQTEKTKTGD</sequence>
<dbReference type="AlphaFoldDB" id="A0A7C9R9Q5"/>
<dbReference type="InterPro" id="IPR036086">
    <property type="entry name" value="ParB/Sulfiredoxin_sf"/>
</dbReference>
<proteinExistence type="inferred from homology"/>
<dbReference type="Gene3D" id="1.10.10.2830">
    <property type="match status" value="1"/>
</dbReference>
<comment type="caution">
    <text evidence="3">The sequence shown here is derived from an EMBL/GenBank/DDBJ whole genome shotgun (WGS) entry which is preliminary data.</text>
</comment>
<dbReference type="Proteomes" id="UP000481252">
    <property type="component" value="Unassembled WGS sequence"/>
</dbReference>
<accession>A0A7C9R9Q5</accession>
<dbReference type="SMART" id="SM00470">
    <property type="entry name" value="ParB"/>
    <property type="match status" value="1"/>
</dbReference>
<dbReference type="Pfam" id="PF02195">
    <property type="entry name" value="ParB_N"/>
    <property type="match status" value="1"/>
</dbReference>
<dbReference type="SUPFAM" id="SSF109709">
    <property type="entry name" value="KorB DNA-binding domain-like"/>
    <property type="match status" value="1"/>
</dbReference>
<dbReference type="PANTHER" id="PTHR33375">
    <property type="entry name" value="CHROMOSOME-PARTITIONING PROTEIN PARB-RELATED"/>
    <property type="match status" value="1"/>
</dbReference>
<evidence type="ECO:0000256" key="1">
    <source>
        <dbReference type="ARBA" id="ARBA00006295"/>
    </source>
</evidence>
<dbReference type="RefSeq" id="WP_165120079.1">
    <property type="nucleotide sequence ID" value="NZ_JAAKZG010000010.1"/>
</dbReference>